<dbReference type="AlphaFoldDB" id="A0AAQ3P6L7"/>
<keyword evidence="2" id="KW-1185">Reference proteome</keyword>
<sequence length="102" mass="11965">MTTRGSFIIYTFSIPRMGNESRKKIRKTKVPAMPCFFRGIILFVSLFHRPFNFTEMCFGVVNRASKDELSSSALERLKSPFMSYGKIYFWKCQFQNILLIIC</sequence>
<protein>
    <submittedName>
        <fullName evidence="1">Uncharacterized protein</fullName>
    </submittedName>
</protein>
<evidence type="ECO:0000313" key="2">
    <source>
        <dbReference type="Proteomes" id="UP001374535"/>
    </source>
</evidence>
<dbReference type="EMBL" id="CP144700">
    <property type="protein sequence ID" value="WVZ23051.1"/>
    <property type="molecule type" value="Genomic_DNA"/>
</dbReference>
<organism evidence="1 2">
    <name type="scientific">Vigna mungo</name>
    <name type="common">Black gram</name>
    <name type="synonym">Phaseolus mungo</name>
    <dbReference type="NCBI Taxonomy" id="3915"/>
    <lineage>
        <taxon>Eukaryota</taxon>
        <taxon>Viridiplantae</taxon>
        <taxon>Streptophyta</taxon>
        <taxon>Embryophyta</taxon>
        <taxon>Tracheophyta</taxon>
        <taxon>Spermatophyta</taxon>
        <taxon>Magnoliopsida</taxon>
        <taxon>eudicotyledons</taxon>
        <taxon>Gunneridae</taxon>
        <taxon>Pentapetalae</taxon>
        <taxon>rosids</taxon>
        <taxon>fabids</taxon>
        <taxon>Fabales</taxon>
        <taxon>Fabaceae</taxon>
        <taxon>Papilionoideae</taxon>
        <taxon>50 kb inversion clade</taxon>
        <taxon>NPAAA clade</taxon>
        <taxon>indigoferoid/millettioid clade</taxon>
        <taxon>Phaseoleae</taxon>
        <taxon>Vigna</taxon>
    </lineage>
</organism>
<reference evidence="1 2" key="1">
    <citation type="journal article" date="2023" name="Life. Sci Alliance">
        <title>Evolutionary insights into 3D genome organization and epigenetic landscape of Vigna mungo.</title>
        <authorList>
            <person name="Junaid A."/>
            <person name="Singh B."/>
            <person name="Bhatia S."/>
        </authorList>
    </citation>
    <scope>NUCLEOTIDE SEQUENCE [LARGE SCALE GENOMIC DNA]</scope>
    <source>
        <strain evidence="1">Urdbean</strain>
    </source>
</reference>
<name>A0AAQ3P6L7_VIGMU</name>
<gene>
    <name evidence="1" type="ORF">V8G54_001595</name>
</gene>
<proteinExistence type="predicted"/>
<evidence type="ECO:0000313" key="1">
    <source>
        <dbReference type="EMBL" id="WVZ23051.1"/>
    </source>
</evidence>
<accession>A0AAQ3P6L7</accession>
<dbReference type="Proteomes" id="UP001374535">
    <property type="component" value="Chromosome 1"/>
</dbReference>